<protein>
    <submittedName>
        <fullName evidence="2">Pheromone</fullName>
    </submittedName>
</protein>
<dbReference type="OrthoDB" id="4828160at2759"/>
<evidence type="ECO:0000313" key="3">
    <source>
        <dbReference type="Proteomes" id="UP000813385"/>
    </source>
</evidence>
<reference evidence="2" key="1">
    <citation type="journal article" date="2021" name="Nat. Commun.">
        <title>Genetic determinants of endophytism in the Arabidopsis root mycobiome.</title>
        <authorList>
            <person name="Mesny F."/>
            <person name="Miyauchi S."/>
            <person name="Thiergart T."/>
            <person name="Pickel B."/>
            <person name="Atanasova L."/>
            <person name="Karlsson M."/>
            <person name="Huettel B."/>
            <person name="Barry K.W."/>
            <person name="Haridas S."/>
            <person name="Chen C."/>
            <person name="Bauer D."/>
            <person name="Andreopoulos W."/>
            <person name="Pangilinan J."/>
            <person name="LaButti K."/>
            <person name="Riley R."/>
            <person name="Lipzen A."/>
            <person name="Clum A."/>
            <person name="Drula E."/>
            <person name="Henrissat B."/>
            <person name="Kohler A."/>
            <person name="Grigoriev I.V."/>
            <person name="Martin F.M."/>
            <person name="Hacquard S."/>
        </authorList>
    </citation>
    <scope>NUCLEOTIDE SEQUENCE</scope>
    <source>
        <strain evidence="2">MPI-CAGE-AT-0016</strain>
    </source>
</reference>
<sequence>MKFFTTVVLAAAAVNAVALPEANPEASACEAPGQPCWVVKRAAEAFADVMNEDHLAARGWNNQDCKRPWQPCWKAKRDAEAFASALANAQLDSSDFTSSLDLERRFPEPEAADLVARSPQNNQDCKRPFQPCWKAKRAAEAEAEAACNMAGAPCSVVKRAAEAVDLVVRNPQNNQDCKRPWQPCWKAKRDVAKLQNFARYVLDDEE</sequence>
<comment type="caution">
    <text evidence="2">The sequence shown here is derived from an EMBL/GenBank/DDBJ whole genome shotgun (WGS) entry which is preliminary data.</text>
</comment>
<evidence type="ECO:0000256" key="1">
    <source>
        <dbReference type="SAM" id="SignalP"/>
    </source>
</evidence>
<keyword evidence="3" id="KW-1185">Reference proteome</keyword>
<dbReference type="Proteomes" id="UP000813385">
    <property type="component" value="Unassembled WGS sequence"/>
</dbReference>
<accession>A0A8K0X7W8</accession>
<name>A0A8K0X7W8_9PEZI</name>
<dbReference type="AlphaFoldDB" id="A0A8K0X7W8"/>
<keyword evidence="1" id="KW-0732">Signal</keyword>
<organism evidence="2 3">
    <name type="scientific">Plectosphaerella cucumerina</name>
    <dbReference type="NCBI Taxonomy" id="40658"/>
    <lineage>
        <taxon>Eukaryota</taxon>
        <taxon>Fungi</taxon>
        <taxon>Dikarya</taxon>
        <taxon>Ascomycota</taxon>
        <taxon>Pezizomycotina</taxon>
        <taxon>Sordariomycetes</taxon>
        <taxon>Hypocreomycetidae</taxon>
        <taxon>Glomerellales</taxon>
        <taxon>Plectosphaerellaceae</taxon>
        <taxon>Plectosphaerella</taxon>
    </lineage>
</organism>
<dbReference type="EMBL" id="JAGPXD010000002">
    <property type="protein sequence ID" value="KAH7368371.1"/>
    <property type="molecule type" value="Genomic_DNA"/>
</dbReference>
<feature type="signal peptide" evidence="1">
    <location>
        <begin position="1"/>
        <end position="18"/>
    </location>
</feature>
<proteinExistence type="predicted"/>
<gene>
    <name evidence="2" type="ORF">B0T11DRAFT_349884</name>
</gene>
<feature type="chain" id="PRO_5035435655" evidence="1">
    <location>
        <begin position="19"/>
        <end position="206"/>
    </location>
</feature>
<evidence type="ECO:0000313" key="2">
    <source>
        <dbReference type="EMBL" id="KAH7368371.1"/>
    </source>
</evidence>